<keyword evidence="2" id="KW-1185">Reference proteome</keyword>
<evidence type="ECO:0000313" key="2">
    <source>
        <dbReference type="Proteomes" id="UP000652681"/>
    </source>
</evidence>
<accession>A0A8J6PHH4</accession>
<organism evidence="1 2">
    <name type="scientific">Taishania pollutisoli</name>
    <dbReference type="NCBI Taxonomy" id="2766479"/>
    <lineage>
        <taxon>Bacteria</taxon>
        <taxon>Pseudomonadati</taxon>
        <taxon>Bacteroidota</taxon>
        <taxon>Flavobacteriia</taxon>
        <taxon>Flavobacteriales</taxon>
        <taxon>Crocinitomicaceae</taxon>
        <taxon>Taishania</taxon>
    </lineage>
</organism>
<reference evidence="1" key="1">
    <citation type="submission" date="2020-09" db="EMBL/GenBank/DDBJ databases">
        <title>Taishania pollutisoli gen. nov., sp. nov., Isolated from Tetrabromobisphenol A-Contaminated Soil.</title>
        <authorList>
            <person name="Chen Q."/>
        </authorList>
    </citation>
    <scope>NUCLEOTIDE SEQUENCE</scope>
    <source>
        <strain evidence="1">CZZ-1</strain>
    </source>
</reference>
<sequence>MVEEDETHTQLLEVKEYLKTEDPQPFAIYKIIEFKTDQLTDIPVKNYEDVYLRCVETPPDFMC</sequence>
<dbReference type="Proteomes" id="UP000652681">
    <property type="component" value="Unassembled WGS sequence"/>
</dbReference>
<gene>
    <name evidence="1" type="ORF">H9Y05_03740</name>
</gene>
<dbReference type="AlphaFoldDB" id="A0A8J6PHH4"/>
<protein>
    <submittedName>
        <fullName evidence="1">Uncharacterized protein</fullName>
    </submittedName>
</protein>
<dbReference type="EMBL" id="JACVEL010000002">
    <property type="protein sequence ID" value="MBC9811579.1"/>
    <property type="molecule type" value="Genomic_DNA"/>
</dbReference>
<name>A0A8J6PHH4_9FLAO</name>
<proteinExistence type="predicted"/>
<dbReference type="RefSeq" id="WP_163491771.1">
    <property type="nucleotide sequence ID" value="NZ_JACVEL010000002.1"/>
</dbReference>
<comment type="caution">
    <text evidence="1">The sequence shown here is derived from an EMBL/GenBank/DDBJ whole genome shotgun (WGS) entry which is preliminary data.</text>
</comment>
<evidence type="ECO:0000313" key="1">
    <source>
        <dbReference type="EMBL" id="MBC9811579.1"/>
    </source>
</evidence>